<keyword evidence="1" id="KW-0472">Membrane</keyword>
<gene>
    <name evidence="2" type="ORF">MB27_08415</name>
</gene>
<organism evidence="2 3">
    <name type="scientific">Actinoplanes utahensis</name>
    <dbReference type="NCBI Taxonomy" id="1869"/>
    <lineage>
        <taxon>Bacteria</taxon>
        <taxon>Bacillati</taxon>
        <taxon>Actinomycetota</taxon>
        <taxon>Actinomycetes</taxon>
        <taxon>Micromonosporales</taxon>
        <taxon>Micromonosporaceae</taxon>
        <taxon>Actinoplanes</taxon>
    </lineage>
</organism>
<evidence type="ECO:0000256" key="1">
    <source>
        <dbReference type="SAM" id="Phobius"/>
    </source>
</evidence>
<feature type="transmembrane region" description="Helical" evidence="1">
    <location>
        <begin position="259"/>
        <end position="279"/>
    </location>
</feature>
<evidence type="ECO:0000313" key="3">
    <source>
        <dbReference type="Proteomes" id="UP000054537"/>
    </source>
</evidence>
<dbReference type="NCBIfam" id="NF038134">
    <property type="entry name" value="choice_anch_M"/>
    <property type="match status" value="1"/>
</dbReference>
<dbReference type="NCBIfam" id="TIGR03769">
    <property type="entry name" value="P_ac_wall_RPT"/>
    <property type="match status" value="1"/>
</dbReference>
<dbReference type="Proteomes" id="UP000054537">
    <property type="component" value="Unassembled WGS sequence"/>
</dbReference>
<evidence type="ECO:0000313" key="2">
    <source>
        <dbReference type="EMBL" id="KHD77812.1"/>
    </source>
</evidence>
<evidence type="ECO:0008006" key="4">
    <source>
        <dbReference type="Google" id="ProtNLM"/>
    </source>
</evidence>
<accession>A0A0A6XCP8</accession>
<dbReference type="EMBL" id="JRTT01000008">
    <property type="protein sequence ID" value="KHD77812.1"/>
    <property type="molecule type" value="Genomic_DNA"/>
</dbReference>
<dbReference type="InterPro" id="IPR022435">
    <property type="entry name" value="Surface-anchored_actinobac"/>
</dbReference>
<sequence>MIKALLALVLATAPTPSPDLGQTLDANQSQAAGRAVLETGHVDIGPRLRDGKWTIQIHDDHAVPSVWREPADTVLRIRDTARQQVPDDPAYAFLGAQAGTDVHVVPQTEKQGVVWIGWNTQDPGVLGAISRGVTLTLRGVQGPGPVDVFLQSGNLGAPQVLWSSAKPYPQPLWVETNTHTHANWVFGKPGAYLLAVDVTADLADGSTASASTVLRLAVGDATNPDDAFGAAFTAPLAAVSASSSASAQAEKPSSGTGNALIYVAVAVGVAVLILVLLVLRQAAVRRRAEQEPPR</sequence>
<keyword evidence="1" id="KW-1133">Transmembrane helix</keyword>
<dbReference type="AlphaFoldDB" id="A0A0A6XCP8"/>
<protein>
    <recommendedName>
        <fullName evidence="4">Surface-anchored protein</fullName>
    </recommendedName>
</protein>
<dbReference type="RefSeq" id="WP_043523614.1">
    <property type="nucleotide sequence ID" value="NZ_BAABKU010000026.1"/>
</dbReference>
<dbReference type="OrthoDB" id="4424311at2"/>
<dbReference type="eggNOG" id="COG0803">
    <property type="taxonomic scope" value="Bacteria"/>
</dbReference>
<reference evidence="2 3" key="1">
    <citation type="submission" date="2014-10" db="EMBL/GenBank/DDBJ databases">
        <title>Draft genome sequence of Actinoplanes utahensis NRRL 12052.</title>
        <authorList>
            <person name="Velasco-Bucheli B."/>
            <person name="del Cerro C."/>
            <person name="Hormigo D."/>
            <person name="Garcia J.L."/>
            <person name="Acebal C."/>
            <person name="Arroyo M."/>
            <person name="de la Mata I."/>
        </authorList>
    </citation>
    <scope>NUCLEOTIDE SEQUENCE [LARGE SCALE GENOMIC DNA]</scope>
    <source>
        <strain evidence="2 3">NRRL 12052</strain>
    </source>
</reference>
<dbReference type="STRING" id="1869.MB27_08415"/>
<keyword evidence="1" id="KW-0812">Transmembrane</keyword>
<comment type="caution">
    <text evidence="2">The sequence shown here is derived from an EMBL/GenBank/DDBJ whole genome shotgun (WGS) entry which is preliminary data.</text>
</comment>
<name>A0A0A6XCP8_ACTUT</name>
<keyword evidence="3" id="KW-1185">Reference proteome</keyword>
<proteinExistence type="predicted"/>